<feature type="domain" description="RNase III" evidence="1">
    <location>
        <begin position="87"/>
        <end position="189"/>
    </location>
</feature>
<dbReference type="AlphaFoldDB" id="A0AAV1HU53"/>
<dbReference type="PANTHER" id="PTHR34276">
    <property type="entry name" value="MINI-RIBONUCLEASE 3"/>
    <property type="match status" value="1"/>
</dbReference>
<dbReference type="PANTHER" id="PTHR34276:SF1">
    <property type="entry name" value="MINI-RIBONUCLEASE 3"/>
    <property type="match status" value="1"/>
</dbReference>
<reference evidence="2 3" key="1">
    <citation type="submission" date="2023-10" db="EMBL/GenBank/DDBJ databases">
        <authorList>
            <person name="Maclean D."/>
            <person name="Macfadyen A."/>
        </authorList>
    </citation>
    <scope>NUCLEOTIDE SEQUENCE [LARGE SCALE GENOMIC DNA]</scope>
</reference>
<evidence type="ECO:0000313" key="3">
    <source>
        <dbReference type="Proteomes" id="UP001314263"/>
    </source>
</evidence>
<dbReference type="EMBL" id="CAUYUE010000003">
    <property type="protein sequence ID" value="CAK0748847.1"/>
    <property type="molecule type" value="Genomic_DNA"/>
</dbReference>
<dbReference type="Proteomes" id="UP001314263">
    <property type="component" value="Unassembled WGS sequence"/>
</dbReference>
<organism evidence="2 3">
    <name type="scientific">Coccomyxa viridis</name>
    <dbReference type="NCBI Taxonomy" id="1274662"/>
    <lineage>
        <taxon>Eukaryota</taxon>
        <taxon>Viridiplantae</taxon>
        <taxon>Chlorophyta</taxon>
        <taxon>core chlorophytes</taxon>
        <taxon>Trebouxiophyceae</taxon>
        <taxon>Trebouxiophyceae incertae sedis</taxon>
        <taxon>Coccomyxaceae</taxon>
        <taxon>Coccomyxa</taxon>
    </lineage>
</organism>
<dbReference type="InterPro" id="IPR000999">
    <property type="entry name" value="RNase_III_dom"/>
</dbReference>
<dbReference type="InterPro" id="IPR036389">
    <property type="entry name" value="RNase_III_sf"/>
</dbReference>
<evidence type="ECO:0000313" key="2">
    <source>
        <dbReference type="EMBL" id="CAK0748847.1"/>
    </source>
</evidence>
<gene>
    <name evidence="2" type="ORF">CVIRNUC_001865</name>
</gene>
<keyword evidence="3" id="KW-1185">Reference proteome</keyword>
<dbReference type="GO" id="GO:0006396">
    <property type="term" value="P:RNA processing"/>
    <property type="evidence" value="ECO:0007669"/>
    <property type="project" value="InterPro"/>
</dbReference>
<dbReference type="SUPFAM" id="SSF69065">
    <property type="entry name" value="RNase III domain-like"/>
    <property type="match status" value="1"/>
</dbReference>
<proteinExistence type="predicted"/>
<evidence type="ECO:0000259" key="1">
    <source>
        <dbReference type="Pfam" id="PF00636"/>
    </source>
</evidence>
<name>A0AAV1HU53_9CHLO</name>
<dbReference type="GO" id="GO:0004525">
    <property type="term" value="F:ribonuclease III activity"/>
    <property type="evidence" value="ECO:0007669"/>
    <property type="project" value="InterPro"/>
</dbReference>
<comment type="caution">
    <text evidence="2">The sequence shown here is derived from an EMBL/GenBank/DDBJ whole genome shotgun (WGS) entry which is preliminary data.</text>
</comment>
<dbReference type="Gene3D" id="1.10.1520.10">
    <property type="entry name" value="Ribonuclease III domain"/>
    <property type="match status" value="1"/>
</dbReference>
<protein>
    <recommendedName>
        <fullName evidence="1">RNase III domain-containing protein</fullName>
    </recommendedName>
</protein>
<dbReference type="Pfam" id="PF00636">
    <property type="entry name" value="Ribonuclease_3"/>
    <property type="match status" value="1"/>
</dbReference>
<sequence>MNLFSHPHTIGPCDTCGASPSLLPVRSFNTRRSIAVRWNVHHRAQAAVKGFASLQPRQDIQEAANPVLPPVPFLDGKKIRAWYNPTALAFLGDSIWELYVRRHYFFPPSRIRQYYEVVTSQVRAETQESHYELLLAGDVITEEEREVLAWGCNAKVHVPPRFKNSGKHKLTYKHATAMEVLAGYLYLTDPQRLHYLMTHLGLGAEAPPDADGKQHESNREQAC</sequence>
<accession>A0AAV1HU53</accession>